<evidence type="ECO:0000313" key="1">
    <source>
        <dbReference type="EMBL" id="MPM31180.1"/>
    </source>
</evidence>
<accession>A0A644YRN2</accession>
<proteinExistence type="predicted"/>
<dbReference type="AlphaFoldDB" id="A0A644YRN2"/>
<reference evidence="1" key="1">
    <citation type="submission" date="2019-08" db="EMBL/GenBank/DDBJ databases">
        <authorList>
            <person name="Kucharzyk K."/>
            <person name="Murdoch R.W."/>
            <person name="Higgins S."/>
            <person name="Loffler F."/>
        </authorList>
    </citation>
    <scope>NUCLEOTIDE SEQUENCE</scope>
</reference>
<organism evidence="1">
    <name type="scientific">bioreactor metagenome</name>
    <dbReference type="NCBI Taxonomy" id="1076179"/>
    <lineage>
        <taxon>unclassified sequences</taxon>
        <taxon>metagenomes</taxon>
        <taxon>ecological metagenomes</taxon>
    </lineage>
</organism>
<comment type="caution">
    <text evidence="1">The sequence shown here is derived from an EMBL/GenBank/DDBJ whole genome shotgun (WGS) entry which is preliminary data.</text>
</comment>
<gene>
    <name evidence="1" type="ORF">SDC9_77734</name>
</gene>
<sequence>MIEIQHIAAAAARIGIGLPVGGHGLPLRIETVPGVFPVFLCAQHTGRARFFYLADAVAHRIINEFEIRFIACRAHRKTGYLFHFAINIPFDTFNFFGFVLNQVAHLIISEIPCG</sequence>
<protein>
    <submittedName>
        <fullName evidence="1">Uncharacterized protein</fullName>
    </submittedName>
</protein>
<dbReference type="EMBL" id="VSSQ01006000">
    <property type="protein sequence ID" value="MPM31180.1"/>
    <property type="molecule type" value="Genomic_DNA"/>
</dbReference>
<name>A0A644YRN2_9ZZZZ</name>